<reference evidence="1 2" key="1">
    <citation type="submission" date="2017-05" db="EMBL/GenBank/DDBJ databases">
        <authorList>
            <person name="Varghese N."/>
            <person name="Submissions S."/>
        </authorList>
    </citation>
    <scope>NUCLEOTIDE SEQUENCE [LARGE SCALE GENOMIC DNA]</scope>
    <source>
        <strain evidence="1 2">DSM 16304</strain>
    </source>
</reference>
<name>A0A521CJ96_9BACT</name>
<gene>
    <name evidence="1" type="ORF">SAMN06269117_11320</name>
</gene>
<dbReference type="AlphaFoldDB" id="A0A521CJ96"/>
<organism evidence="1 2">
    <name type="scientific">Balnearium lithotrophicum</name>
    <dbReference type="NCBI Taxonomy" id="223788"/>
    <lineage>
        <taxon>Bacteria</taxon>
        <taxon>Pseudomonadati</taxon>
        <taxon>Aquificota</taxon>
        <taxon>Aquificia</taxon>
        <taxon>Desulfurobacteriales</taxon>
        <taxon>Desulfurobacteriaceae</taxon>
        <taxon>Balnearium</taxon>
    </lineage>
</organism>
<sequence length="144" mass="16510">MKFGQYELSLTKGFHKELFKLYFETIQVKVLDKESTAVDDLYGETKSRVYKEPVEIDAFVVRNPPLKLLSKYGIDEQRDLLITFSKPLLEEKKLTVSIGDRVVLKEGDEYEILTFGPDRGDFFGNTGNFIQFVATAKRITENAS</sequence>
<evidence type="ECO:0000313" key="1">
    <source>
        <dbReference type="EMBL" id="SMO59455.1"/>
    </source>
</evidence>
<evidence type="ECO:0000313" key="2">
    <source>
        <dbReference type="Proteomes" id="UP000317315"/>
    </source>
</evidence>
<dbReference type="Proteomes" id="UP000317315">
    <property type="component" value="Unassembled WGS sequence"/>
</dbReference>
<dbReference type="RefSeq" id="WP_142935583.1">
    <property type="nucleotide sequence ID" value="NZ_FXTM01000013.1"/>
</dbReference>
<protein>
    <submittedName>
        <fullName evidence="1">Uncharacterized protein</fullName>
    </submittedName>
</protein>
<proteinExistence type="predicted"/>
<accession>A0A521CJ96</accession>
<keyword evidence="2" id="KW-1185">Reference proteome</keyword>
<dbReference type="EMBL" id="FXTM01000013">
    <property type="protein sequence ID" value="SMO59455.1"/>
    <property type="molecule type" value="Genomic_DNA"/>
</dbReference>